<keyword evidence="1" id="KW-0472">Membrane</keyword>
<reference evidence="2" key="1">
    <citation type="submission" date="2021-09" db="EMBL/GenBank/DDBJ databases">
        <title>Fulvivirga sp. isolated from coastal sediment.</title>
        <authorList>
            <person name="Yu H."/>
        </authorList>
    </citation>
    <scope>NUCLEOTIDE SEQUENCE</scope>
    <source>
        <strain evidence="2">1062</strain>
    </source>
</reference>
<protein>
    <submittedName>
        <fullName evidence="2">Doxx family protein</fullName>
    </submittedName>
</protein>
<keyword evidence="1" id="KW-0812">Transmembrane</keyword>
<organism evidence="2 3">
    <name type="scientific">Fulvivirga sedimenti</name>
    <dbReference type="NCBI Taxonomy" id="2879465"/>
    <lineage>
        <taxon>Bacteria</taxon>
        <taxon>Pseudomonadati</taxon>
        <taxon>Bacteroidota</taxon>
        <taxon>Cytophagia</taxon>
        <taxon>Cytophagales</taxon>
        <taxon>Fulvivirgaceae</taxon>
        <taxon>Fulvivirga</taxon>
    </lineage>
</organism>
<evidence type="ECO:0000256" key="1">
    <source>
        <dbReference type="SAM" id="Phobius"/>
    </source>
</evidence>
<evidence type="ECO:0000313" key="2">
    <source>
        <dbReference type="EMBL" id="MCA6075639.1"/>
    </source>
</evidence>
<feature type="transmembrane region" description="Helical" evidence="1">
    <location>
        <begin position="111"/>
        <end position="132"/>
    </location>
</feature>
<evidence type="ECO:0000313" key="3">
    <source>
        <dbReference type="Proteomes" id="UP001139409"/>
    </source>
</evidence>
<sequence length="150" mass="16637">MIRKAQMKNVQILSVCIGIVYLWFGFLKFFPGTSPAEGLAKNTIHMLTMGFIPDQVSYLMLAVWETGLGILFLLTYRRKWVIYLALAHMVCTFTPLIFFPEVSFQSATPALTLTGQYIIKNLVIIAALITVYPADAMPKQETGAKGSPAA</sequence>
<feature type="transmembrane region" description="Helical" evidence="1">
    <location>
        <begin position="81"/>
        <end position="99"/>
    </location>
</feature>
<accession>A0A9X1HNY7</accession>
<comment type="caution">
    <text evidence="2">The sequence shown here is derived from an EMBL/GenBank/DDBJ whole genome shotgun (WGS) entry which is preliminary data.</text>
</comment>
<gene>
    <name evidence="2" type="ORF">LDX50_12230</name>
</gene>
<dbReference type="AlphaFoldDB" id="A0A9X1HNY7"/>
<proteinExistence type="predicted"/>
<name>A0A9X1HNY7_9BACT</name>
<feature type="transmembrane region" description="Helical" evidence="1">
    <location>
        <begin position="12"/>
        <end position="30"/>
    </location>
</feature>
<dbReference type="Proteomes" id="UP001139409">
    <property type="component" value="Unassembled WGS sequence"/>
</dbReference>
<dbReference type="EMBL" id="JAIXNE010000002">
    <property type="protein sequence ID" value="MCA6075639.1"/>
    <property type="molecule type" value="Genomic_DNA"/>
</dbReference>
<keyword evidence="3" id="KW-1185">Reference proteome</keyword>
<keyword evidence="1" id="KW-1133">Transmembrane helix</keyword>
<dbReference type="RefSeq" id="WP_225698736.1">
    <property type="nucleotide sequence ID" value="NZ_JAIXNE010000002.1"/>
</dbReference>
<feature type="transmembrane region" description="Helical" evidence="1">
    <location>
        <begin position="56"/>
        <end position="74"/>
    </location>
</feature>